<keyword evidence="2" id="KW-0472">Membrane</keyword>
<organism evidence="3 4">
    <name type="scientific">Chondromyces crocatus</name>
    <dbReference type="NCBI Taxonomy" id="52"/>
    <lineage>
        <taxon>Bacteria</taxon>
        <taxon>Pseudomonadati</taxon>
        <taxon>Myxococcota</taxon>
        <taxon>Polyangia</taxon>
        <taxon>Polyangiales</taxon>
        <taxon>Polyangiaceae</taxon>
        <taxon>Chondromyces</taxon>
    </lineage>
</organism>
<evidence type="ECO:0000313" key="3">
    <source>
        <dbReference type="EMBL" id="AKT36707.1"/>
    </source>
</evidence>
<evidence type="ECO:0000313" key="4">
    <source>
        <dbReference type="Proteomes" id="UP000067626"/>
    </source>
</evidence>
<accession>A0A0K1E7Q0</accession>
<feature type="compositionally biased region" description="Pro residues" evidence="1">
    <location>
        <begin position="403"/>
        <end position="413"/>
    </location>
</feature>
<evidence type="ECO:0008006" key="5">
    <source>
        <dbReference type="Google" id="ProtNLM"/>
    </source>
</evidence>
<evidence type="ECO:0000256" key="1">
    <source>
        <dbReference type="SAM" id="MobiDB-lite"/>
    </source>
</evidence>
<gene>
    <name evidence="3" type="ORF">CMC5_008280</name>
</gene>
<protein>
    <recommendedName>
        <fullName evidence="5">Type II secretion system protein GspN</fullName>
    </recommendedName>
</protein>
<feature type="region of interest" description="Disordered" evidence="1">
    <location>
        <begin position="338"/>
        <end position="443"/>
    </location>
</feature>
<keyword evidence="2" id="KW-0812">Transmembrane</keyword>
<feature type="region of interest" description="Disordered" evidence="1">
    <location>
        <begin position="291"/>
        <end position="310"/>
    </location>
</feature>
<keyword evidence="4" id="KW-1185">Reference proteome</keyword>
<dbReference type="KEGG" id="ccro:CMC5_008280"/>
<dbReference type="RefSeq" id="WP_050429181.1">
    <property type="nucleotide sequence ID" value="NZ_CP012159.1"/>
</dbReference>
<reference evidence="3 4" key="1">
    <citation type="submission" date="2015-07" db="EMBL/GenBank/DDBJ databases">
        <title>Genome analysis of myxobacterium Chondromyces crocatus Cm c5 reveals a high potential for natural compound synthesis and the genetic basis for the loss of fruiting body formation.</title>
        <authorList>
            <person name="Zaburannyi N."/>
            <person name="Bunk B."/>
            <person name="Maier J."/>
            <person name="Overmann J."/>
            <person name="Mueller R."/>
        </authorList>
    </citation>
    <scope>NUCLEOTIDE SEQUENCE [LARGE SCALE GENOMIC DNA]</scope>
    <source>
        <strain evidence="3 4">Cm c5</strain>
    </source>
</reference>
<dbReference type="OrthoDB" id="5492083at2"/>
<dbReference type="Proteomes" id="UP000067626">
    <property type="component" value="Chromosome"/>
</dbReference>
<proteinExistence type="predicted"/>
<feature type="compositionally biased region" description="Basic and acidic residues" evidence="1">
    <location>
        <begin position="393"/>
        <end position="402"/>
    </location>
</feature>
<dbReference type="NCBIfam" id="TIGR04411">
    <property type="entry name" value="T2SS_GspN_Lepto"/>
    <property type="match status" value="1"/>
</dbReference>
<feature type="transmembrane region" description="Helical" evidence="2">
    <location>
        <begin position="12"/>
        <end position="30"/>
    </location>
</feature>
<sequence>MKQWALKVARWTAYPAFYLFCLSLFGYLTFPYDRLKDRLIEEFDRAQTKRGGTATQKLEIDELDSYWFTGLEVKGARLILPPEGATTARGLPSAGSADSASSGPRPSVIEIDEAHARVRILPLFMGRIRVDFWANVFGGVVQGVAPVGKTSGAIEVEMTDLDLSKIEPLEEAIGGIPLRGTLSGKLELEAPEGKFNKANGLLEITGTEVMAGDGKTKIKGLIELPTARLGELTVSAEAKDGILKFTKLSAGGPDVELEGDGKVNVREPWNNSLADLYVRFKFSDAYRGKNDTTKSVLGDPSGSGPPGLIETLEPRMKRAKRSDGFYGWHAHGALKRLKFDPHASDTPAASRQRGRGTETPFNGAAKKPGGLGLPLGTSEARKPATSPPVNEAPPREQERPEPVPEPAPIPPPAQEDRLDPPLDVRPPVPRGEEQVDENVPQEQ</sequence>
<evidence type="ECO:0000256" key="2">
    <source>
        <dbReference type="SAM" id="Phobius"/>
    </source>
</evidence>
<dbReference type="EMBL" id="CP012159">
    <property type="protein sequence ID" value="AKT36707.1"/>
    <property type="molecule type" value="Genomic_DNA"/>
</dbReference>
<keyword evidence="2" id="KW-1133">Transmembrane helix</keyword>
<dbReference type="InterPro" id="IPR030925">
    <property type="entry name" value="T2SS_GspN_Lepto"/>
</dbReference>
<name>A0A0K1E7Q0_CHOCO</name>
<dbReference type="STRING" id="52.CMC5_008280"/>
<dbReference type="AlphaFoldDB" id="A0A0K1E7Q0"/>